<feature type="transmembrane region" description="Helical" evidence="1">
    <location>
        <begin position="45"/>
        <end position="65"/>
    </location>
</feature>
<protein>
    <submittedName>
        <fullName evidence="2">Uncharacterized protein</fullName>
    </submittedName>
</protein>
<evidence type="ECO:0000256" key="1">
    <source>
        <dbReference type="SAM" id="Phobius"/>
    </source>
</evidence>
<reference evidence="2 3" key="1">
    <citation type="submission" date="2022-01" db="EMBL/GenBank/DDBJ databases">
        <title>Nocardioides sp. nov., an actinomycete isolated from mining soil.</title>
        <authorList>
            <person name="Liu L."/>
        </authorList>
    </citation>
    <scope>NUCLEOTIDE SEQUENCE [LARGE SCALE GENOMIC DNA]</scope>
    <source>
        <strain evidence="2 3">KLBMP 9356</strain>
    </source>
</reference>
<organism evidence="2 3">
    <name type="scientific">Nocardioides potassii</name>
    <dbReference type="NCBI Taxonomy" id="2911371"/>
    <lineage>
        <taxon>Bacteria</taxon>
        <taxon>Bacillati</taxon>
        <taxon>Actinomycetota</taxon>
        <taxon>Actinomycetes</taxon>
        <taxon>Propionibacteriales</taxon>
        <taxon>Nocardioidaceae</taxon>
        <taxon>Nocardioides</taxon>
    </lineage>
</organism>
<dbReference type="Proteomes" id="UP001201161">
    <property type="component" value="Unassembled WGS sequence"/>
</dbReference>
<proteinExistence type="predicted"/>
<keyword evidence="1" id="KW-1133">Transmembrane helix</keyword>
<gene>
    <name evidence="2" type="ORF">L2K70_19765</name>
</gene>
<dbReference type="RefSeq" id="WP_236405066.1">
    <property type="nucleotide sequence ID" value="NZ_JAKJHZ010000012.1"/>
</dbReference>
<feature type="transmembrane region" description="Helical" evidence="1">
    <location>
        <begin position="134"/>
        <end position="155"/>
    </location>
</feature>
<feature type="transmembrane region" description="Helical" evidence="1">
    <location>
        <begin position="72"/>
        <end position="88"/>
    </location>
</feature>
<keyword evidence="1" id="KW-0472">Membrane</keyword>
<feature type="transmembrane region" description="Helical" evidence="1">
    <location>
        <begin position="94"/>
        <end position="113"/>
    </location>
</feature>
<dbReference type="EMBL" id="JAKJHZ010000012">
    <property type="protein sequence ID" value="MCF6379856.1"/>
    <property type="molecule type" value="Genomic_DNA"/>
</dbReference>
<comment type="caution">
    <text evidence="2">The sequence shown here is derived from an EMBL/GenBank/DDBJ whole genome shotgun (WGS) entry which is preliminary data.</text>
</comment>
<evidence type="ECO:0000313" key="2">
    <source>
        <dbReference type="EMBL" id="MCF6379856.1"/>
    </source>
</evidence>
<keyword evidence="3" id="KW-1185">Reference proteome</keyword>
<name>A0ABS9HFG2_9ACTN</name>
<sequence length="165" mass="17378">MSTTVDAPPTPGWPAVPTSAWALAWSFVAGQVIALAERGPQDDSAWPLSILAGVVVVTFVSHGVMRARWVRFWLVVLLLVASAVAALFDLVNDGWTAAGAALLGLSLLQLLLLDRFSRTEWFSWHAARRPDPPPLTSILLVAALVGVLGGVLGASPDGIGAHLDL</sequence>
<evidence type="ECO:0000313" key="3">
    <source>
        <dbReference type="Proteomes" id="UP001201161"/>
    </source>
</evidence>
<accession>A0ABS9HFG2</accession>
<keyword evidence="1" id="KW-0812">Transmembrane</keyword>